<keyword evidence="1" id="KW-0812">Transmembrane</keyword>
<name>A0ABU3Q8V6_9SPHN</name>
<feature type="transmembrane region" description="Helical" evidence="1">
    <location>
        <begin position="63"/>
        <end position="87"/>
    </location>
</feature>
<feature type="transmembrane region" description="Helical" evidence="1">
    <location>
        <begin position="166"/>
        <end position="199"/>
    </location>
</feature>
<comment type="caution">
    <text evidence="2">The sequence shown here is derived from an EMBL/GenBank/DDBJ whole genome shotgun (WGS) entry which is preliminary data.</text>
</comment>
<dbReference type="RefSeq" id="WP_315726940.1">
    <property type="nucleotide sequence ID" value="NZ_JAVUPU010000006.1"/>
</dbReference>
<feature type="transmembrane region" description="Helical" evidence="1">
    <location>
        <begin position="205"/>
        <end position="230"/>
    </location>
</feature>
<gene>
    <name evidence="2" type="ORF">RQX22_12850</name>
</gene>
<protein>
    <recommendedName>
        <fullName evidence="4">Glycerophosphoryl diester phosphodiesterase membrane domain-containing protein</fullName>
    </recommendedName>
</protein>
<keyword evidence="3" id="KW-1185">Reference proteome</keyword>
<organism evidence="2 3">
    <name type="scientific">Sphingosinicella rhizophila</name>
    <dbReference type="NCBI Taxonomy" id="3050082"/>
    <lineage>
        <taxon>Bacteria</taxon>
        <taxon>Pseudomonadati</taxon>
        <taxon>Pseudomonadota</taxon>
        <taxon>Alphaproteobacteria</taxon>
        <taxon>Sphingomonadales</taxon>
        <taxon>Sphingosinicellaceae</taxon>
        <taxon>Sphingosinicella</taxon>
    </lineage>
</organism>
<feature type="transmembrane region" description="Helical" evidence="1">
    <location>
        <begin position="107"/>
        <end position="132"/>
    </location>
</feature>
<dbReference type="Proteomes" id="UP001259572">
    <property type="component" value="Unassembled WGS sequence"/>
</dbReference>
<keyword evidence="1" id="KW-0472">Membrane</keyword>
<sequence length="242" mass="25867">MRFSYSAVWEDTVRLIRGNASLLIALAGVFMFLPALLMGYFLPAPPAATMTELARLAEEYFHANWAWMLLANLANMAGALAMLQLLFGARPTVGQAIAHGLALLPFYFLATILSDIMIGIGAILILPGFYLFGRMAVLAPVMAAEDRRNPIDAIGRSFALSRGNGWAVIGLVVMVAVTAFVLSFLVNAIFGSVFIILLGQHIGGMLALIVRAVTSAAFSTLMVILFAAIYRRLAGESAAGPN</sequence>
<evidence type="ECO:0000313" key="3">
    <source>
        <dbReference type="Proteomes" id="UP001259572"/>
    </source>
</evidence>
<feature type="transmembrane region" description="Helical" evidence="1">
    <location>
        <begin position="20"/>
        <end position="42"/>
    </location>
</feature>
<dbReference type="EMBL" id="JAVUPU010000006">
    <property type="protein sequence ID" value="MDT9599843.1"/>
    <property type="molecule type" value="Genomic_DNA"/>
</dbReference>
<evidence type="ECO:0008006" key="4">
    <source>
        <dbReference type="Google" id="ProtNLM"/>
    </source>
</evidence>
<proteinExistence type="predicted"/>
<reference evidence="2 3" key="1">
    <citation type="submission" date="2023-05" db="EMBL/GenBank/DDBJ databases">
        <authorList>
            <person name="Guo Y."/>
        </authorList>
    </citation>
    <scope>NUCLEOTIDE SEQUENCE [LARGE SCALE GENOMIC DNA]</scope>
    <source>
        <strain evidence="2 3">GR2756</strain>
    </source>
</reference>
<evidence type="ECO:0000256" key="1">
    <source>
        <dbReference type="SAM" id="Phobius"/>
    </source>
</evidence>
<keyword evidence="1" id="KW-1133">Transmembrane helix</keyword>
<accession>A0ABU3Q8V6</accession>
<evidence type="ECO:0000313" key="2">
    <source>
        <dbReference type="EMBL" id="MDT9599843.1"/>
    </source>
</evidence>